<dbReference type="PANTHER" id="PTHR33751:SF1">
    <property type="entry name" value="CBB3-TYPE CYTOCHROME C OXIDASE SUBUNIT FIXP"/>
    <property type="match status" value="1"/>
</dbReference>
<evidence type="ECO:0000256" key="2">
    <source>
        <dbReference type="ARBA" id="ARBA00022723"/>
    </source>
</evidence>
<dbReference type="PANTHER" id="PTHR33751">
    <property type="entry name" value="CBB3-TYPE CYTOCHROME C OXIDASE SUBUNIT FIXP"/>
    <property type="match status" value="1"/>
</dbReference>
<keyword evidence="4" id="KW-0812">Transmembrane</keyword>
<dbReference type="SUPFAM" id="SSF46626">
    <property type="entry name" value="Cytochrome c"/>
    <property type="match status" value="1"/>
</dbReference>
<keyword evidence="2" id="KW-0479">Metal-binding</keyword>
<dbReference type="Gene3D" id="1.10.760.10">
    <property type="entry name" value="Cytochrome c-like domain"/>
    <property type="match status" value="1"/>
</dbReference>
<accession>A0A3B0U983</accession>
<keyword evidence="6" id="KW-0560">Oxidoreductase</keyword>
<dbReference type="InterPro" id="IPR032858">
    <property type="entry name" value="CcoP_N"/>
</dbReference>
<evidence type="ECO:0000256" key="1">
    <source>
        <dbReference type="ARBA" id="ARBA00022617"/>
    </source>
</evidence>
<feature type="domain" description="Cytochrome c" evidence="5">
    <location>
        <begin position="190"/>
        <end position="229"/>
    </location>
</feature>
<gene>
    <name evidence="6" type="ORF">MNBD_BACTEROID06-731</name>
</gene>
<keyword evidence="4" id="KW-1133">Transmembrane helix</keyword>
<sequence length="229" mass="25647">MKIFNPFKFARKNAYWAITLVLLLTALRSNAQTENDNSGVMMLVIGLVAIVAVLVLLVAIYALQVINKLEKNQPKGSGANDSLWSRFLEIVNNRAPEDKEADILMDHNYDGIRELDNHLPPWWKWLFYITIIWGVIYLVGHHFTGWFPLQEQEYETEMALANAEKKASQDANAEAGGFDESTLIYTADAAMIEAGKKTYGRNCIACHGDVGQGNTIGPNLTDNYWLHGG</sequence>
<feature type="transmembrane region" description="Helical" evidence="4">
    <location>
        <begin position="41"/>
        <end position="63"/>
    </location>
</feature>
<dbReference type="PROSITE" id="PS51007">
    <property type="entry name" value="CYTC"/>
    <property type="match status" value="1"/>
</dbReference>
<dbReference type="GO" id="GO:0046872">
    <property type="term" value="F:metal ion binding"/>
    <property type="evidence" value="ECO:0007669"/>
    <property type="project" value="UniProtKB-KW"/>
</dbReference>
<dbReference type="GO" id="GO:0020037">
    <property type="term" value="F:heme binding"/>
    <property type="evidence" value="ECO:0007669"/>
    <property type="project" value="InterPro"/>
</dbReference>
<evidence type="ECO:0000256" key="3">
    <source>
        <dbReference type="ARBA" id="ARBA00023004"/>
    </source>
</evidence>
<keyword evidence="3" id="KW-0408">Iron</keyword>
<dbReference type="InterPro" id="IPR050597">
    <property type="entry name" value="Cytochrome_c_Oxidase_Subunit"/>
</dbReference>
<name>A0A3B0U983_9ZZZZ</name>
<dbReference type="EC" id="1.9.3.1" evidence="6"/>
<dbReference type="Pfam" id="PF14715">
    <property type="entry name" value="FixP_N"/>
    <property type="match status" value="1"/>
</dbReference>
<protein>
    <submittedName>
        <fullName evidence="6">Cytochrome c oxidase (Cbb3-type) subunit CcoP</fullName>
        <ecNumber evidence="6">1.9.3.1</ecNumber>
    </submittedName>
</protein>
<dbReference type="Pfam" id="PF00034">
    <property type="entry name" value="Cytochrom_C"/>
    <property type="match status" value="1"/>
</dbReference>
<keyword evidence="4" id="KW-0472">Membrane</keyword>
<evidence type="ECO:0000259" key="5">
    <source>
        <dbReference type="PROSITE" id="PS51007"/>
    </source>
</evidence>
<dbReference type="InterPro" id="IPR036909">
    <property type="entry name" value="Cyt_c-like_dom_sf"/>
</dbReference>
<reference evidence="6" key="1">
    <citation type="submission" date="2018-06" db="EMBL/GenBank/DDBJ databases">
        <authorList>
            <person name="Zhirakovskaya E."/>
        </authorList>
    </citation>
    <scope>NUCLEOTIDE SEQUENCE</scope>
</reference>
<feature type="non-terminal residue" evidence="6">
    <location>
        <position position="229"/>
    </location>
</feature>
<dbReference type="AlphaFoldDB" id="A0A3B0U983"/>
<evidence type="ECO:0000313" key="6">
    <source>
        <dbReference type="EMBL" id="VAW27515.1"/>
    </source>
</evidence>
<evidence type="ECO:0000256" key="4">
    <source>
        <dbReference type="SAM" id="Phobius"/>
    </source>
</evidence>
<dbReference type="InterPro" id="IPR038414">
    <property type="entry name" value="CcoP_N_sf"/>
</dbReference>
<proteinExistence type="predicted"/>
<dbReference type="Gene3D" id="6.10.280.130">
    <property type="match status" value="1"/>
</dbReference>
<dbReference type="InterPro" id="IPR009056">
    <property type="entry name" value="Cyt_c-like_dom"/>
</dbReference>
<dbReference type="GO" id="GO:0016491">
    <property type="term" value="F:oxidoreductase activity"/>
    <property type="evidence" value="ECO:0007669"/>
    <property type="project" value="UniProtKB-KW"/>
</dbReference>
<dbReference type="GO" id="GO:0009055">
    <property type="term" value="F:electron transfer activity"/>
    <property type="evidence" value="ECO:0007669"/>
    <property type="project" value="InterPro"/>
</dbReference>
<keyword evidence="1" id="KW-0349">Heme</keyword>
<feature type="transmembrane region" description="Helical" evidence="4">
    <location>
        <begin position="125"/>
        <end position="147"/>
    </location>
</feature>
<dbReference type="EMBL" id="UOES01000254">
    <property type="protein sequence ID" value="VAW27515.1"/>
    <property type="molecule type" value="Genomic_DNA"/>
</dbReference>
<organism evidence="6">
    <name type="scientific">hydrothermal vent metagenome</name>
    <dbReference type="NCBI Taxonomy" id="652676"/>
    <lineage>
        <taxon>unclassified sequences</taxon>
        <taxon>metagenomes</taxon>
        <taxon>ecological metagenomes</taxon>
    </lineage>
</organism>